<gene>
    <name evidence="2" type="ORF">NPIL_269531</name>
</gene>
<dbReference type="AlphaFoldDB" id="A0A8X6NA79"/>
<dbReference type="Gene3D" id="3.30.710.10">
    <property type="entry name" value="Potassium Channel Kv1.1, Chain A"/>
    <property type="match status" value="1"/>
</dbReference>
<protein>
    <recommendedName>
        <fullName evidence="1">BTB domain-containing protein</fullName>
    </recommendedName>
</protein>
<organism evidence="2 3">
    <name type="scientific">Nephila pilipes</name>
    <name type="common">Giant wood spider</name>
    <name type="synonym">Nephila maculata</name>
    <dbReference type="NCBI Taxonomy" id="299642"/>
    <lineage>
        <taxon>Eukaryota</taxon>
        <taxon>Metazoa</taxon>
        <taxon>Ecdysozoa</taxon>
        <taxon>Arthropoda</taxon>
        <taxon>Chelicerata</taxon>
        <taxon>Arachnida</taxon>
        <taxon>Araneae</taxon>
        <taxon>Araneomorphae</taxon>
        <taxon>Entelegynae</taxon>
        <taxon>Araneoidea</taxon>
        <taxon>Nephilidae</taxon>
        <taxon>Nephila</taxon>
    </lineage>
</organism>
<evidence type="ECO:0000259" key="1">
    <source>
        <dbReference type="PROSITE" id="PS50097"/>
    </source>
</evidence>
<accession>A0A8X6NA79</accession>
<comment type="caution">
    <text evidence="2">The sequence shown here is derived from an EMBL/GenBank/DDBJ whole genome shotgun (WGS) entry which is preliminary data.</text>
</comment>
<evidence type="ECO:0000313" key="2">
    <source>
        <dbReference type="EMBL" id="GFT03170.1"/>
    </source>
</evidence>
<dbReference type="Pfam" id="PF00651">
    <property type="entry name" value="BTB"/>
    <property type="match status" value="1"/>
</dbReference>
<proteinExistence type="predicted"/>
<name>A0A8X6NA79_NEPPI</name>
<feature type="non-terminal residue" evidence="2">
    <location>
        <position position="1"/>
    </location>
</feature>
<dbReference type="Proteomes" id="UP000887013">
    <property type="component" value="Unassembled WGS sequence"/>
</dbReference>
<dbReference type="SUPFAM" id="SSF54695">
    <property type="entry name" value="POZ domain"/>
    <property type="match status" value="1"/>
</dbReference>
<dbReference type="EMBL" id="BMAW01007284">
    <property type="protein sequence ID" value="GFT03170.1"/>
    <property type="molecule type" value="Genomic_DNA"/>
</dbReference>
<keyword evidence="3" id="KW-1185">Reference proteome</keyword>
<dbReference type="InterPro" id="IPR011333">
    <property type="entry name" value="SKP1/BTB/POZ_sf"/>
</dbReference>
<reference evidence="2" key="1">
    <citation type="submission" date="2020-08" db="EMBL/GenBank/DDBJ databases">
        <title>Multicomponent nature underlies the extraordinary mechanical properties of spider dragline silk.</title>
        <authorList>
            <person name="Kono N."/>
            <person name="Nakamura H."/>
            <person name="Mori M."/>
            <person name="Yoshida Y."/>
            <person name="Ohtoshi R."/>
            <person name="Malay A.D."/>
            <person name="Moran D.A.P."/>
            <person name="Tomita M."/>
            <person name="Numata K."/>
            <person name="Arakawa K."/>
        </authorList>
    </citation>
    <scope>NUCLEOTIDE SEQUENCE</scope>
</reference>
<sequence>YGVCLRQDKNQILRGHGGYRGNAEPDNGGSLKEDIAYLLREGVLRDPILRTKTKTFPMHNTVLSARSSVFRATLERDFKKKSSKLLDTVGLEDNTLNRMLQYVHLNCCL</sequence>
<dbReference type="InterPro" id="IPR000210">
    <property type="entry name" value="BTB/POZ_dom"/>
</dbReference>
<feature type="domain" description="BTB" evidence="1">
    <location>
        <begin position="45"/>
        <end position="104"/>
    </location>
</feature>
<evidence type="ECO:0000313" key="3">
    <source>
        <dbReference type="Proteomes" id="UP000887013"/>
    </source>
</evidence>
<dbReference type="PROSITE" id="PS50097">
    <property type="entry name" value="BTB"/>
    <property type="match status" value="1"/>
</dbReference>